<dbReference type="RefSeq" id="WP_099470890.1">
    <property type="nucleotide sequence ID" value="NZ_CP041025.1"/>
</dbReference>
<evidence type="ECO:0008006" key="4">
    <source>
        <dbReference type="Google" id="ProtNLM"/>
    </source>
</evidence>
<accession>A0A2G4YW74</accession>
<evidence type="ECO:0000313" key="3">
    <source>
        <dbReference type="Proteomes" id="UP000229730"/>
    </source>
</evidence>
<evidence type="ECO:0000256" key="1">
    <source>
        <dbReference type="SAM" id="SignalP"/>
    </source>
</evidence>
<dbReference type="Gene3D" id="1.25.40.10">
    <property type="entry name" value="Tetratricopeptide repeat domain"/>
    <property type="match status" value="1"/>
</dbReference>
<organism evidence="2 3">
    <name type="scientific">Paremcibacter congregatus</name>
    <dbReference type="NCBI Taxonomy" id="2043170"/>
    <lineage>
        <taxon>Bacteria</taxon>
        <taxon>Pseudomonadati</taxon>
        <taxon>Pseudomonadota</taxon>
        <taxon>Alphaproteobacteria</taxon>
        <taxon>Emcibacterales</taxon>
        <taxon>Emcibacteraceae</taxon>
        <taxon>Paremcibacter</taxon>
    </lineage>
</organism>
<feature type="chain" id="PRO_5013660191" description="Outer membrane lipoprotein BamD-like domain-containing protein" evidence="1">
    <location>
        <begin position="27"/>
        <end position="244"/>
    </location>
</feature>
<keyword evidence="1" id="KW-0732">Signal</keyword>
<name>A0A2G4YW74_9PROT</name>
<evidence type="ECO:0000313" key="2">
    <source>
        <dbReference type="EMBL" id="PHZ86513.1"/>
    </source>
</evidence>
<dbReference type="InterPro" id="IPR011990">
    <property type="entry name" value="TPR-like_helical_dom_sf"/>
</dbReference>
<proteinExistence type="predicted"/>
<dbReference type="InParanoid" id="A0A2G4YW74"/>
<sequence>MQNRWPKLLLVFLTVTLPIASQCAIADQPGWAKEERIGRLAVQADHAAARKNWAKAIKYGEQMLEKAAAVYPETDIRYLSRLKTLNRYYDKADRLQDVEKRVTMAYMLSKSRLGPQHHISEVSRLLYYKLLIANKDFPPAIEVVQENISLLGESESDNFSKMDYMVQLFSLYGMTGQAEKEAQAVEAYLALYRDLVGGSTKEILPIIITLAKNYCSQKRLLAFQKLMQSYDLAYICPDGSVKGK</sequence>
<comment type="caution">
    <text evidence="2">The sequence shown here is derived from an EMBL/GenBank/DDBJ whole genome shotgun (WGS) entry which is preliminary data.</text>
</comment>
<protein>
    <recommendedName>
        <fullName evidence="4">Outer membrane lipoprotein BamD-like domain-containing protein</fullName>
    </recommendedName>
</protein>
<feature type="signal peptide" evidence="1">
    <location>
        <begin position="1"/>
        <end position="26"/>
    </location>
</feature>
<dbReference type="OrthoDB" id="8517954at2"/>
<keyword evidence="3" id="KW-1185">Reference proteome</keyword>
<gene>
    <name evidence="2" type="ORF">CRD36_01110</name>
</gene>
<dbReference type="Proteomes" id="UP000229730">
    <property type="component" value="Unassembled WGS sequence"/>
</dbReference>
<dbReference type="EMBL" id="PDEM01000007">
    <property type="protein sequence ID" value="PHZ86513.1"/>
    <property type="molecule type" value="Genomic_DNA"/>
</dbReference>
<dbReference type="AlphaFoldDB" id="A0A2G4YW74"/>
<reference evidence="2 3" key="1">
    <citation type="submission" date="2017-10" db="EMBL/GenBank/DDBJ databases">
        <title>Frigbacter circumglobatus gen. nov. sp. nov., isolated from sediment cultured in situ.</title>
        <authorList>
            <person name="Zhao Z."/>
        </authorList>
    </citation>
    <scope>NUCLEOTIDE SEQUENCE [LARGE SCALE GENOMIC DNA]</scope>
    <source>
        <strain evidence="2 3">ZYL</strain>
    </source>
</reference>